<dbReference type="Proteomes" id="UP001371218">
    <property type="component" value="Unassembled WGS sequence"/>
</dbReference>
<evidence type="ECO:0008006" key="3">
    <source>
        <dbReference type="Google" id="ProtNLM"/>
    </source>
</evidence>
<reference evidence="1 2" key="1">
    <citation type="submission" date="2024-04" db="EMBL/GenBank/DDBJ databases">
        <title>Novel species of the genus Ideonella isolated from streams.</title>
        <authorList>
            <person name="Lu H."/>
        </authorList>
    </citation>
    <scope>NUCLEOTIDE SEQUENCE [LARGE SCALE GENOMIC DNA]</scope>
    <source>
        <strain evidence="1 2">DXS29W</strain>
    </source>
</reference>
<dbReference type="EMBL" id="JBBUTG010000003">
    <property type="protein sequence ID" value="MEK8030481.1"/>
    <property type="molecule type" value="Genomic_DNA"/>
</dbReference>
<comment type="caution">
    <text evidence="1">The sequence shown here is derived from an EMBL/GenBank/DDBJ whole genome shotgun (WGS) entry which is preliminary data.</text>
</comment>
<evidence type="ECO:0000313" key="1">
    <source>
        <dbReference type="EMBL" id="MEK8030481.1"/>
    </source>
</evidence>
<organism evidence="1 2">
    <name type="scientific">Ideonella lacteola</name>
    <dbReference type="NCBI Taxonomy" id="2984193"/>
    <lineage>
        <taxon>Bacteria</taxon>
        <taxon>Pseudomonadati</taxon>
        <taxon>Pseudomonadota</taxon>
        <taxon>Betaproteobacteria</taxon>
        <taxon>Burkholderiales</taxon>
        <taxon>Sphaerotilaceae</taxon>
        <taxon>Ideonella</taxon>
    </lineage>
</organism>
<evidence type="ECO:0000313" key="2">
    <source>
        <dbReference type="Proteomes" id="UP001371218"/>
    </source>
</evidence>
<gene>
    <name evidence="1" type="ORF">AACH06_06550</name>
</gene>
<accession>A0ABU9BL44</accession>
<sequence length="85" mass="9157">MTAITSKTFTYNPTINVPRGARAAAELFVSAGRLLAALFTSQPKRTEDMSAEDVRHLALSVQNSDPGFAADLLAALARHEGQQDR</sequence>
<name>A0ABU9BL44_9BURK</name>
<dbReference type="RefSeq" id="WP_341424846.1">
    <property type="nucleotide sequence ID" value="NZ_JBBUTG010000003.1"/>
</dbReference>
<keyword evidence="2" id="KW-1185">Reference proteome</keyword>
<protein>
    <recommendedName>
        <fullName evidence="3">DUF1778 domain-containing protein</fullName>
    </recommendedName>
</protein>
<proteinExistence type="predicted"/>